<dbReference type="RefSeq" id="WP_124155404.1">
    <property type="nucleotide sequence ID" value="NZ_CAWOLW010000128.1"/>
</dbReference>
<reference evidence="2 3" key="1">
    <citation type="journal article" date="2018" name="ACS Chem. Biol.">
        <title>Ketoreductase domain dysfunction expands chemodiversity: malyngamide biosynthesis in the cyanobacterium Okeania hirsuta.</title>
        <authorList>
            <person name="Moss N.A."/>
            <person name="Leao T."/>
            <person name="Rankin M."/>
            <person name="McCullough T.M."/>
            <person name="Qu P."/>
            <person name="Korobeynikov A."/>
            <person name="Smith J.L."/>
            <person name="Gerwick L."/>
            <person name="Gerwick W.H."/>
        </authorList>
    </citation>
    <scope>NUCLEOTIDE SEQUENCE [LARGE SCALE GENOMIC DNA]</scope>
    <source>
        <strain evidence="2 3">PAB10Feb10-1</strain>
    </source>
</reference>
<name>A0A3N6RFY0_9CYAN</name>
<sequence>MLWFISRRFCQGLWRKFQCFCRNAEGSHEGLYNFEITSAGGILSESVPEPSSLLGLMTIGGLVAATKHKSQK</sequence>
<accession>A0A3N6RFY0</accession>
<dbReference type="InterPro" id="IPR013424">
    <property type="entry name" value="Ice-binding_C"/>
</dbReference>
<dbReference type="Pfam" id="PF07589">
    <property type="entry name" value="PEP-CTERM"/>
    <property type="match status" value="1"/>
</dbReference>
<comment type="caution">
    <text evidence="2">The sequence shown here is derived from an EMBL/GenBank/DDBJ whole genome shotgun (WGS) entry which is preliminary data.</text>
</comment>
<dbReference type="NCBIfam" id="TIGR02595">
    <property type="entry name" value="PEP_CTERM"/>
    <property type="match status" value="1"/>
</dbReference>
<dbReference type="AlphaFoldDB" id="A0A3N6RFY0"/>
<evidence type="ECO:0000313" key="3">
    <source>
        <dbReference type="Proteomes" id="UP000269154"/>
    </source>
</evidence>
<dbReference type="EMBL" id="RCBY01000213">
    <property type="protein sequence ID" value="RQH28309.1"/>
    <property type="molecule type" value="Genomic_DNA"/>
</dbReference>
<dbReference type="OrthoDB" id="480511at2"/>
<gene>
    <name evidence="2" type="ORF">D5R40_25775</name>
</gene>
<evidence type="ECO:0000313" key="2">
    <source>
        <dbReference type="EMBL" id="RQH28309.1"/>
    </source>
</evidence>
<organism evidence="2 3">
    <name type="scientific">Okeania hirsuta</name>
    <dbReference type="NCBI Taxonomy" id="1458930"/>
    <lineage>
        <taxon>Bacteria</taxon>
        <taxon>Bacillati</taxon>
        <taxon>Cyanobacteriota</taxon>
        <taxon>Cyanophyceae</taxon>
        <taxon>Oscillatoriophycideae</taxon>
        <taxon>Oscillatoriales</taxon>
        <taxon>Microcoleaceae</taxon>
        <taxon>Okeania</taxon>
    </lineage>
</organism>
<dbReference type="Proteomes" id="UP000269154">
    <property type="component" value="Unassembled WGS sequence"/>
</dbReference>
<proteinExistence type="predicted"/>
<evidence type="ECO:0000259" key="1">
    <source>
        <dbReference type="Pfam" id="PF07589"/>
    </source>
</evidence>
<protein>
    <submittedName>
        <fullName evidence="2">PEP-CTERM sorting domain-containing protein</fullName>
    </submittedName>
</protein>
<keyword evidence="3" id="KW-1185">Reference proteome</keyword>
<feature type="domain" description="Ice-binding protein C-terminal" evidence="1">
    <location>
        <begin position="46"/>
        <end position="65"/>
    </location>
</feature>